<feature type="transmembrane region" description="Helical" evidence="1">
    <location>
        <begin position="171"/>
        <end position="192"/>
    </location>
</feature>
<name>A0A9P6SLN5_9HELO</name>
<keyword evidence="3" id="KW-1185">Reference proteome</keyword>
<keyword evidence="1" id="KW-0472">Membrane</keyword>
<reference evidence="2" key="1">
    <citation type="submission" date="2019-07" db="EMBL/GenBank/DDBJ databases">
        <title>Hyphodiscus hymeniophilus genome sequencing and assembly.</title>
        <authorList>
            <person name="Kramer G."/>
            <person name="Nodwell J."/>
        </authorList>
    </citation>
    <scope>NUCLEOTIDE SEQUENCE</scope>
    <source>
        <strain evidence="2">ATCC 34498</strain>
    </source>
</reference>
<keyword evidence="1" id="KW-1133">Transmembrane helix</keyword>
<gene>
    <name evidence="2" type="ORF">D0Z07_8562</name>
</gene>
<organism evidence="2 3">
    <name type="scientific">Hyphodiscus hymeniophilus</name>
    <dbReference type="NCBI Taxonomy" id="353542"/>
    <lineage>
        <taxon>Eukaryota</taxon>
        <taxon>Fungi</taxon>
        <taxon>Dikarya</taxon>
        <taxon>Ascomycota</taxon>
        <taxon>Pezizomycotina</taxon>
        <taxon>Leotiomycetes</taxon>
        <taxon>Helotiales</taxon>
        <taxon>Hyphodiscaceae</taxon>
        <taxon>Hyphodiscus</taxon>
    </lineage>
</organism>
<dbReference type="Proteomes" id="UP000785200">
    <property type="component" value="Unassembled WGS sequence"/>
</dbReference>
<protein>
    <submittedName>
        <fullName evidence="2">Uncharacterized protein</fullName>
    </submittedName>
</protein>
<evidence type="ECO:0000256" key="1">
    <source>
        <dbReference type="SAM" id="Phobius"/>
    </source>
</evidence>
<sequence>MSFGYSVGDLIAVSSLVFQASNILSDFKSPEAKYVELGQHVDELGKTFLEIESIGLDNFEKAEVDTIQEISRISEEFAKALLGPLTPTNSETGKTWWLRWKRKKKRTFPRPARLPELVAQSSGAAALSRALLEHVKNLERPRTCLLIFAMFVSFVGLSCFLGTYFTVNKRYSYSMGDAFTLAGYVITVGACVSSDSLIQHYRQCRCWERVKAESTGSSEMKRLTSR</sequence>
<proteinExistence type="predicted"/>
<evidence type="ECO:0000313" key="3">
    <source>
        <dbReference type="Proteomes" id="UP000785200"/>
    </source>
</evidence>
<accession>A0A9P6SLN5</accession>
<feature type="transmembrane region" description="Helical" evidence="1">
    <location>
        <begin position="144"/>
        <end position="165"/>
    </location>
</feature>
<keyword evidence="1" id="KW-0812">Transmembrane</keyword>
<dbReference type="AlphaFoldDB" id="A0A9P6SLN5"/>
<dbReference type="EMBL" id="VNKQ01000018">
    <property type="protein sequence ID" value="KAG0645523.1"/>
    <property type="molecule type" value="Genomic_DNA"/>
</dbReference>
<comment type="caution">
    <text evidence="2">The sequence shown here is derived from an EMBL/GenBank/DDBJ whole genome shotgun (WGS) entry which is preliminary data.</text>
</comment>
<evidence type="ECO:0000313" key="2">
    <source>
        <dbReference type="EMBL" id="KAG0645523.1"/>
    </source>
</evidence>
<dbReference type="OrthoDB" id="7464126at2759"/>